<reference evidence="2 3" key="1">
    <citation type="journal article" date="2021" name="DNA Res.">
        <title>Genome analysis of Candida subhashii reveals its hybrid nature and dual mitochondrial genome conformations.</title>
        <authorList>
            <person name="Mixao V."/>
            <person name="Hegedusova E."/>
            <person name="Saus E."/>
            <person name="Pryszcz L.P."/>
            <person name="Cillingova A."/>
            <person name="Nosek J."/>
            <person name="Gabaldon T."/>
        </authorList>
    </citation>
    <scope>NUCLEOTIDE SEQUENCE [LARGE SCALE GENOMIC DNA]</scope>
    <source>
        <strain evidence="2 3">CBS 10753</strain>
    </source>
</reference>
<dbReference type="AlphaFoldDB" id="A0A8J5R199"/>
<protein>
    <submittedName>
        <fullName evidence="2">Uncharacterized protein</fullName>
    </submittedName>
</protein>
<feature type="region of interest" description="Disordered" evidence="1">
    <location>
        <begin position="576"/>
        <end position="639"/>
    </location>
</feature>
<dbReference type="GeneID" id="73468608"/>
<evidence type="ECO:0000256" key="1">
    <source>
        <dbReference type="SAM" id="MobiDB-lite"/>
    </source>
</evidence>
<evidence type="ECO:0000313" key="2">
    <source>
        <dbReference type="EMBL" id="KAG7664645.1"/>
    </source>
</evidence>
<proteinExistence type="predicted"/>
<sequence length="805" mass="93015">MTLPSSDSLLTSTSSRVQSTSGIQRNQNFSTGTDDQHTRSRTSKSGMISPHQEIPVIQSKHTRSACNRNTGTMDDPINLGLSAYSGIPYVEIISIDEDEINEVSEEARTEMASHSSSNFLETLKPDPALKCEYQKYFVNNDLVGFLERYIPDTMNKFDVRKMIVALGYPKESIKNYEHLTVSDTLEVLMDLMRTDVLHDGSSQEGRRKSGLGSKRLPNWEIITPGIVADVNHYTPMWQTQHSKLVAEQSREVLQYFNSNYYSSAENEEHEWLEQRKKRLRNIKERCNSGIRLCARCGKKRPNNEPLKTRMLKSCTKCRLSDRRRNTDIRRCIEESRNSGIRLCTKCGKERPDDEPGEDRKLKQCTQCRLYGQQLQQTNKRNILDRLNSGVRLCTNCGKERPDDEAEEARKYKMCSNCRSQRREKYYQIRRFLNESYKNGIRFCTKCEKQRPDDEAEEDRKFKSCTQCRLYGQQLQQTNKRNILDRLNNGVRLCTSCGKERPDDEAEEARKFKRCSNCRSQSRERYHQIRRFLNESYKNGIRLCNKCGKQRPDDEAEEDRKFKYCSSCRLDLRNSTRARRKNRNRAILPSPTPVQMVSANTRARTRSRTDRASNSSQVQSTSGIQHNQNFALGTDKRQTRSHTLKSGMISPHQEIAEIQLKHARLACNGNTGTMDDPNNLGLSAYSDIPYVEIISSDEDEINEVSEEARTEMASHSSSNFLETLKPDPALKCEYQKYFVNNNLVGFLERYIPDTMNKFDVCKIIVALGYPKESIKNYEHLTVSDTLEVLIDLMRTDVLHDGVKPRR</sequence>
<feature type="compositionally biased region" description="Polar residues" evidence="1">
    <location>
        <begin position="616"/>
        <end position="630"/>
    </location>
</feature>
<feature type="region of interest" description="Disordered" evidence="1">
    <location>
        <begin position="1"/>
        <end position="62"/>
    </location>
</feature>
<feature type="compositionally biased region" description="Low complexity" evidence="1">
    <location>
        <begin position="1"/>
        <end position="15"/>
    </location>
</feature>
<organism evidence="2 3">
    <name type="scientific">[Candida] subhashii</name>
    <dbReference type="NCBI Taxonomy" id="561895"/>
    <lineage>
        <taxon>Eukaryota</taxon>
        <taxon>Fungi</taxon>
        <taxon>Dikarya</taxon>
        <taxon>Ascomycota</taxon>
        <taxon>Saccharomycotina</taxon>
        <taxon>Pichiomycetes</taxon>
        <taxon>Debaryomycetaceae</taxon>
        <taxon>Spathaspora</taxon>
    </lineage>
</organism>
<name>A0A8J5R199_9ASCO</name>
<accession>A0A8J5R199</accession>
<gene>
    <name evidence="2" type="ORF">J8A68_001807</name>
</gene>
<dbReference type="EMBL" id="JAGSYN010000068">
    <property type="protein sequence ID" value="KAG7664645.1"/>
    <property type="molecule type" value="Genomic_DNA"/>
</dbReference>
<feature type="compositionally biased region" description="Polar residues" evidence="1">
    <location>
        <begin position="16"/>
        <end position="33"/>
    </location>
</feature>
<evidence type="ECO:0000313" key="3">
    <source>
        <dbReference type="Proteomes" id="UP000694255"/>
    </source>
</evidence>
<comment type="caution">
    <text evidence="2">The sequence shown here is derived from an EMBL/GenBank/DDBJ whole genome shotgun (WGS) entry which is preliminary data.</text>
</comment>
<dbReference type="Proteomes" id="UP000694255">
    <property type="component" value="Unassembled WGS sequence"/>
</dbReference>
<dbReference type="RefSeq" id="XP_049264877.1">
    <property type="nucleotide sequence ID" value="XM_049405491.1"/>
</dbReference>
<keyword evidence="3" id="KW-1185">Reference proteome</keyword>